<accession>A0A7G1P9D0</accession>
<dbReference type="InterPro" id="IPR045431">
    <property type="entry name" value="EAD2"/>
</dbReference>
<keyword evidence="3" id="KW-1185">Reference proteome</keyword>
<dbReference type="InterPro" id="IPR009003">
    <property type="entry name" value="Peptidase_S1_PA"/>
</dbReference>
<dbReference type="Gene3D" id="2.40.10.120">
    <property type="match status" value="1"/>
</dbReference>
<evidence type="ECO:0000313" key="2">
    <source>
        <dbReference type="EMBL" id="BCL31998.1"/>
    </source>
</evidence>
<dbReference type="Pfam" id="PF13365">
    <property type="entry name" value="Trypsin_2"/>
    <property type="match status" value="1"/>
</dbReference>
<dbReference type="Pfam" id="PF19956">
    <property type="entry name" value="EAD2"/>
    <property type="match status" value="1"/>
</dbReference>
<dbReference type="SUPFAM" id="SSF50494">
    <property type="entry name" value="Trypsin-like serine proteases"/>
    <property type="match status" value="1"/>
</dbReference>
<evidence type="ECO:0000259" key="1">
    <source>
        <dbReference type="Pfam" id="PF19956"/>
    </source>
</evidence>
<name>A0A7G1P9D0_9ACTN</name>
<gene>
    <name evidence="2" type="ORF">GCM10017557_68570</name>
</gene>
<sequence length="342" mass="35642">MGLRDVSASASPGIGAWRVRVRDRERAGVVGAGVLVTRETVLTCAHVVETALRLQGPQTGAAPEGKVLLEFPATAQGPPESIPAHVAEAGWLRSPPAGDVAVLRLEGELPAGAAPAPLGSCGTGTGEPVAVYGYPSGIPDGIWARGQLVGAGGAHPAWRQIDGLDPVGAPVTRGFSGAGVWDLRRGLVVGVLAAVLAPRSTDTGAATRVAWMIPLDVLEGTSFAIAAPAPPRAAPQPAHIDGPLPARVLWALVDRLLAIDSFRIDAGHQLLLQLPPEIVSGIARQNNPRIQLYQIVRRCGEFEQGPGALVTTVQWIEGDTTAVKNFVTEARKTWPDRLGDDD</sequence>
<feature type="domain" description="Effector-associated" evidence="1">
    <location>
        <begin position="253"/>
        <end position="326"/>
    </location>
</feature>
<protein>
    <recommendedName>
        <fullName evidence="1">Effector-associated domain-containing protein</fullName>
    </recommendedName>
</protein>
<evidence type="ECO:0000313" key="3">
    <source>
        <dbReference type="Proteomes" id="UP000516444"/>
    </source>
</evidence>
<organism evidence="2 3">
    <name type="scientific">Streptomyces aurantiacus</name>
    <dbReference type="NCBI Taxonomy" id="47760"/>
    <lineage>
        <taxon>Bacteria</taxon>
        <taxon>Bacillati</taxon>
        <taxon>Actinomycetota</taxon>
        <taxon>Actinomycetes</taxon>
        <taxon>Kitasatosporales</taxon>
        <taxon>Streptomycetaceae</taxon>
        <taxon>Streptomyces</taxon>
        <taxon>Streptomyces aurantiacus group</taxon>
    </lineage>
</organism>
<proteinExistence type="predicted"/>
<reference evidence="2 3" key="1">
    <citation type="journal article" date="2014" name="Int. J. Syst. Evol. Microbiol.">
        <title>Complete genome sequence of Corynebacterium casei LMG S-19264T (=DSM 44701T), isolated from a smear-ripened cheese.</title>
        <authorList>
            <consortium name="US DOE Joint Genome Institute (JGI-PGF)"/>
            <person name="Walter F."/>
            <person name="Albersmeier A."/>
            <person name="Kalinowski J."/>
            <person name="Ruckert C."/>
        </authorList>
    </citation>
    <scope>NUCLEOTIDE SEQUENCE [LARGE SCALE GENOMIC DNA]</scope>
    <source>
        <strain evidence="2 3">JCM 4677</strain>
    </source>
</reference>
<dbReference type="KEGG" id="sgm:GCM10017557_68570"/>
<dbReference type="Proteomes" id="UP000516444">
    <property type="component" value="Chromosome"/>
</dbReference>
<dbReference type="AlphaFoldDB" id="A0A7G1P9D0"/>
<dbReference type="EMBL" id="AP023440">
    <property type="protein sequence ID" value="BCL31998.1"/>
    <property type="molecule type" value="Genomic_DNA"/>
</dbReference>